<dbReference type="PANTHER" id="PTHR30038">
    <property type="entry name" value="ALDEHYDE FERREDOXIN OXIDOREDUCTASE"/>
    <property type="match status" value="1"/>
</dbReference>
<sequence length="660" mass="71919">MKGYTGKILFVNLSNGTMKEHKLSEEVYENYLSGVGLGAYVLYHTIPAYADPLGPDNVLGLVSGLLTGTGSVMTGRWMAVCKSPLTGGWGDANCGGTFSPAIKQCGYDGIFFKGISEKPVYLYVDNKGPQIKDASHVWGKDTVEAEEILEKENWVRKKPCIALIGQAGENCSLISGIVNDRGRIAARSGVGAVMGSKRLKAVVLAGSKAISCEDPQGIRSISKEYSEKVRKQNMPGIIGGSVLPMMGKVVMGGKNVSAVDGIMSAMMMKRWGTPVNNTMGVVSGDSPLKNWAGSVEDYDKSYYKNLNPDNIINREFQKYHCYSCVVGCGGICNIDDIGDGKMKHTHKPEYETCCAFGGLLMNKDLNMIFYINEILNRAGMDSISAGATAAFAIECYENGILAKTDTDGLELTWGNSEAIIKLIEKMIAREGLGNILADGVKVASAKIGKGSQRYAVHAGGQEPGMHDSRFDPMLGVHYSVEPTPGRHTIGSSQAYNIYQLWQKVTWAPKVIKYPKDEEYVPSDEEALKAVANSCYKQLYDGSGGCYFAAAMGVQHWKLFEMLNAVTGWNKSPDEYMEIGKRMQSLRQSFNIKHGVDPKSYKMADRMAGIPPLKAGPLKGRTVLIDDMMRLYWKNMGWDEATGVPLTNPEDGKVSLYEGGF</sequence>
<evidence type="ECO:0000256" key="6">
    <source>
        <dbReference type="ARBA" id="ARBA00023004"/>
    </source>
</evidence>
<evidence type="ECO:0000256" key="8">
    <source>
        <dbReference type="ARBA" id="ARBA00049934"/>
    </source>
</evidence>
<keyword evidence="6" id="KW-0408">Iron</keyword>
<proteinExistence type="inferred from homology"/>
<evidence type="ECO:0000256" key="5">
    <source>
        <dbReference type="ARBA" id="ARBA00023002"/>
    </source>
</evidence>
<gene>
    <name evidence="10" type="ORF">HNQ80_001955</name>
</gene>
<dbReference type="Proteomes" id="UP000579281">
    <property type="component" value="Unassembled WGS sequence"/>
</dbReference>
<dbReference type="EC" id="1.2.7.5" evidence="10"/>
<dbReference type="RefSeq" id="WP_184310411.1">
    <property type="nucleotide sequence ID" value="NZ_JACHEN010000010.1"/>
</dbReference>
<accession>A0A841KQ29</accession>
<dbReference type="GO" id="GO:0051539">
    <property type="term" value="F:4 iron, 4 sulfur cluster binding"/>
    <property type="evidence" value="ECO:0007669"/>
    <property type="project" value="UniProtKB-KW"/>
</dbReference>
<dbReference type="GO" id="GO:0033726">
    <property type="term" value="F:aldehyde ferredoxin oxidoreductase activity"/>
    <property type="evidence" value="ECO:0007669"/>
    <property type="project" value="UniProtKB-EC"/>
</dbReference>
<dbReference type="SMART" id="SM00790">
    <property type="entry name" value="AFOR_N"/>
    <property type="match status" value="1"/>
</dbReference>
<keyword evidence="7" id="KW-0411">Iron-sulfur</keyword>
<dbReference type="Pfam" id="PF02730">
    <property type="entry name" value="AFOR_N"/>
    <property type="match status" value="1"/>
</dbReference>
<name>A0A841KQ29_9FIRM</name>
<dbReference type="InterPro" id="IPR051919">
    <property type="entry name" value="W-dependent_AOR"/>
</dbReference>
<reference evidence="10 11" key="1">
    <citation type="submission" date="2020-08" db="EMBL/GenBank/DDBJ databases">
        <title>Genomic Encyclopedia of Type Strains, Phase IV (KMG-IV): sequencing the most valuable type-strain genomes for metagenomic binning, comparative biology and taxonomic classification.</title>
        <authorList>
            <person name="Goeker M."/>
        </authorList>
    </citation>
    <scope>NUCLEOTIDE SEQUENCE [LARGE SCALE GENOMIC DNA]</scope>
    <source>
        <strain evidence="10 11">DSM 103526</strain>
    </source>
</reference>
<evidence type="ECO:0000256" key="3">
    <source>
        <dbReference type="ARBA" id="ARBA00022485"/>
    </source>
</evidence>
<dbReference type="InterPro" id="IPR013983">
    <property type="entry name" value="Ald_Fedxn_OxRdtase_N"/>
</dbReference>
<comment type="cofactor">
    <cofactor evidence="1">
        <name>[4Fe-4S] cluster</name>
        <dbReference type="ChEBI" id="CHEBI:49883"/>
    </cofactor>
</comment>
<dbReference type="InterPro" id="IPR001203">
    <property type="entry name" value="OxRdtase_Ald_Fedxn_C"/>
</dbReference>
<dbReference type="SUPFAM" id="SSF48310">
    <property type="entry name" value="Aldehyde ferredoxin oxidoreductase, C-terminal domains"/>
    <property type="match status" value="1"/>
</dbReference>
<dbReference type="SUPFAM" id="SSF56228">
    <property type="entry name" value="Aldehyde ferredoxin oxidoreductase, N-terminal domain"/>
    <property type="match status" value="1"/>
</dbReference>
<evidence type="ECO:0000259" key="9">
    <source>
        <dbReference type="SMART" id="SM00790"/>
    </source>
</evidence>
<evidence type="ECO:0000256" key="2">
    <source>
        <dbReference type="ARBA" id="ARBA00011032"/>
    </source>
</evidence>
<dbReference type="InterPro" id="IPR036503">
    <property type="entry name" value="Ald_Fedxn_OxRdtase_N_sf"/>
</dbReference>
<dbReference type="AlphaFoldDB" id="A0A841KQ29"/>
<dbReference type="Gene3D" id="1.10.569.10">
    <property type="entry name" value="Aldehyde Ferredoxin Oxidoreductase Protein, subunit A, domain 2"/>
    <property type="match status" value="1"/>
</dbReference>
<dbReference type="Gene3D" id="3.60.9.10">
    <property type="entry name" value="Aldehyde ferredoxin oxidoreductase, N-terminal domain"/>
    <property type="match status" value="1"/>
</dbReference>
<keyword evidence="11" id="KW-1185">Reference proteome</keyword>
<dbReference type="PANTHER" id="PTHR30038:SF7">
    <property type="entry name" value="TUNGSTEN-CONTAINING GLYCERALDEHYDE-3-PHOSPHATE:FERREDOXIN OXIDOREDUCTASE"/>
    <property type="match status" value="1"/>
</dbReference>
<dbReference type="InterPro" id="IPR013985">
    <property type="entry name" value="Ald_Fedxn_OxRdtase_dom3"/>
</dbReference>
<dbReference type="InterPro" id="IPR013984">
    <property type="entry name" value="Ald_Fedxn_OxRdtase_dom2"/>
</dbReference>
<protein>
    <submittedName>
        <fullName evidence="10">Aldehyde:ferredoxin oxidoreductase</fullName>
        <ecNumber evidence="10">1.2.7.5</ecNumber>
    </submittedName>
</protein>
<evidence type="ECO:0000313" key="11">
    <source>
        <dbReference type="Proteomes" id="UP000579281"/>
    </source>
</evidence>
<keyword evidence="3" id="KW-0004">4Fe-4S</keyword>
<dbReference type="InterPro" id="IPR036021">
    <property type="entry name" value="Tungsten_al_ferr_oxy-like_C"/>
</dbReference>
<comment type="cofactor">
    <cofactor evidence="8">
        <name>tungstopterin</name>
        <dbReference type="ChEBI" id="CHEBI:30402"/>
    </cofactor>
</comment>
<dbReference type="GO" id="GO:0009055">
    <property type="term" value="F:electron transfer activity"/>
    <property type="evidence" value="ECO:0007669"/>
    <property type="project" value="InterPro"/>
</dbReference>
<dbReference type="Gene3D" id="1.10.599.10">
    <property type="entry name" value="Aldehyde Ferredoxin Oxidoreductase Protein, subunit A, domain 3"/>
    <property type="match status" value="1"/>
</dbReference>
<evidence type="ECO:0000256" key="7">
    <source>
        <dbReference type="ARBA" id="ARBA00023014"/>
    </source>
</evidence>
<dbReference type="EMBL" id="JACHEN010000010">
    <property type="protein sequence ID" value="MBB6215864.1"/>
    <property type="molecule type" value="Genomic_DNA"/>
</dbReference>
<comment type="similarity">
    <text evidence="2">Belongs to the AOR/FOR family.</text>
</comment>
<dbReference type="Pfam" id="PF01314">
    <property type="entry name" value="AFOR_C"/>
    <property type="match status" value="1"/>
</dbReference>
<comment type="caution">
    <text evidence="10">The sequence shown here is derived from an EMBL/GenBank/DDBJ whole genome shotgun (WGS) entry which is preliminary data.</text>
</comment>
<keyword evidence="4" id="KW-0479">Metal-binding</keyword>
<evidence type="ECO:0000256" key="4">
    <source>
        <dbReference type="ARBA" id="ARBA00022723"/>
    </source>
</evidence>
<dbReference type="GO" id="GO:0046872">
    <property type="term" value="F:metal ion binding"/>
    <property type="evidence" value="ECO:0007669"/>
    <property type="project" value="UniProtKB-KW"/>
</dbReference>
<organism evidence="10 11">
    <name type="scientific">Anaerosolibacter carboniphilus</name>
    <dbReference type="NCBI Taxonomy" id="1417629"/>
    <lineage>
        <taxon>Bacteria</taxon>
        <taxon>Bacillati</taxon>
        <taxon>Bacillota</taxon>
        <taxon>Clostridia</taxon>
        <taxon>Peptostreptococcales</taxon>
        <taxon>Thermotaleaceae</taxon>
        <taxon>Anaerosolibacter</taxon>
    </lineage>
</organism>
<feature type="domain" description="Aldehyde ferredoxin oxidoreductase N-terminal" evidence="9">
    <location>
        <begin position="4"/>
        <end position="208"/>
    </location>
</feature>
<evidence type="ECO:0000313" key="10">
    <source>
        <dbReference type="EMBL" id="MBB6215864.1"/>
    </source>
</evidence>
<evidence type="ECO:0000256" key="1">
    <source>
        <dbReference type="ARBA" id="ARBA00001966"/>
    </source>
</evidence>
<keyword evidence="5 10" id="KW-0560">Oxidoreductase</keyword>